<evidence type="ECO:0000256" key="4">
    <source>
        <dbReference type="ARBA" id="ARBA00023125"/>
    </source>
</evidence>
<evidence type="ECO:0000313" key="10">
    <source>
        <dbReference type="Proteomes" id="UP000012174"/>
    </source>
</evidence>
<reference evidence="10" key="1">
    <citation type="journal article" date="2013" name="Genome Announc.">
        <title>Draft genome sequence of the grapevine dieback fungus Eutypa lata UCR-EL1.</title>
        <authorList>
            <person name="Blanco-Ulate B."/>
            <person name="Rolshausen P.E."/>
            <person name="Cantu D."/>
        </authorList>
    </citation>
    <scope>NUCLEOTIDE SEQUENCE [LARGE SCALE GENOMIC DNA]</scope>
    <source>
        <strain evidence="10">UCR-EL1</strain>
    </source>
</reference>
<dbReference type="PANTHER" id="PTHR31313">
    <property type="entry name" value="TY1 ENHANCER ACTIVATOR"/>
    <property type="match status" value="1"/>
</dbReference>
<dbReference type="PANTHER" id="PTHR31313:SF77">
    <property type="entry name" value="ZN(II)2CYS6 TRANSCRIPTION FACTOR (EUROFUNG)"/>
    <property type="match status" value="1"/>
</dbReference>
<evidence type="ECO:0000259" key="8">
    <source>
        <dbReference type="SMART" id="SM00906"/>
    </source>
</evidence>
<keyword evidence="3" id="KW-0805">Transcription regulation</keyword>
<dbReference type="KEGG" id="ela:UCREL1_10339"/>
<dbReference type="EMBL" id="KB707390">
    <property type="protein sequence ID" value="EMR62735.1"/>
    <property type="molecule type" value="Genomic_DNA"/>
</dbReference>
<protein>
    <submittedName>
        <fullName evidence="9">Putative fungal specific transcription protein</fullName>
    </submittedName>
</protein>
<feature type="region of interest" description="Disordered" evidence="7">
    <location>
        <begin position="1"/>
        <end position="37"/>
    </location>
</feature>
<evidence type="ECO:0000256" key="5">
    <source>
        <dbReference type="ARBA" id="ARBA00023163"/>
    </source>
</evidence>
<dbReference type="OrthoDB" id="2154091at2759"/>
<keyword evidence="4" id="KW-0238">DNA-binding</keyword>
<sequence length="628" mass="69692">MDTYQSEGSRGQQAANSDSLFGGGDSGGQEIAVGLPPTTFFDGWTSNGINPPGVGQQEDFPGIESTLLDWQFLTSEVGLEIGSGFGRSPDTFGALGLDSAPVGQPPLFPDASGFARSESTLGDVDDIEGLVDQLSDRVGALRIGPHGQTRFYGPTSNFNLVDMPADDTSTVHRTIRDDGYETLERLGIGQQVPAELEQHLTKLYFTWQDPSLHVVDRAMYEKARAMWVEKGEDSSYFSESLQNVISLSDFFADRSKALLEIELDNPTVATVQALVVISGHDIGCKRDARGWLYSGMALRLAFHLALHMDMAAYVEAGSLRLEEAELRRVVFWAAFTADHIWGFSLGRPFRTNMDDVTVDKPGRPGHSVSSEVWIPYTSPKSSDGPLLEDCTEQLSRKRILLCEIMAPLGHYLILQELNAKAVFQLLSWKDNLPLELQVNLDAPTKQYLPHVLLLHLQYYQSMIHAHRPWMSKTLTQPQPQKGPGYAHARDMCIRSATSIGKLLCIYEKQHSLGRMSIHGVGITCSAASILIFASASVVTTNAARQQQQQQQQQQSEPDDVLFYLGACFRALDCFSSSWEVARKTRDFLVMFQRKWRQSFHHHSHRSANPSSRKRGRTIDDVGISIPAL</sequence>
<dbReference type="GO" id="GO:0003677">
    <property type="term" value="F:DNA binding"/>
    <property type="evidence" value="ECO:0007669"/>
    <property type="project" value="UniProtKB-KW"/>
</dbReference>
<dbReference type="Proteomes" id="UP000012174">
    <property type="component" value="Unassembled WGS sequence"/>
</dbReference>
<keyword evidence="10" id="KW-1185">Reference proteome</keyword>
<dbReference type="AlphaFoldDB" id="M7T7V9"/>
<dbReference type="InterPro" id="IPR007219">
    <property type="entry name" value="XnlR_reg_dom"/>
</dbReference>
<accession>M7T7V9</accession>
<feature type="region of interest" description="Disordered" evidence="7">
    <location>
        <begin position="601"/>
        <end position="628"/>
    </location>
</feature>
<feature type="compositionally biased region" description="Basic residues" evidence="7">
    <location>
        <begin position="601"/>
        <end position="615"/>
    </location>
</feature>
<dbReference type="GO" id="GO:0006351">
    <property type="term" value="P:DNA-templated transcription"/>
    <property type="evidence" value="ECO:0007669"/>
    <property type="project" value="InterPro"/>
</dbReference>
<dbReference type="Pfam" id="PF04082">
    <property type="entry name" value="Fungal_trans"/>
    <property type="match status" value="1"/>
</dbReference>
<evidence type="ECO:0000256" key="6">
    <source>
        <dbReference type="ARBA" id="ARBA00023242"/>
    </source>
</evidence>
<evidence type="ECO:0000313" key="9">
    <source>
        <dbReference type="EMBL" id="EMR62735.1"/>
    </source>
</evidence>
<evidence type="ECO:0000256" key="2">
    <source>
        <dbReference type="ARBA" id="ARBA00022833"/>
    </source>
</evidence>
<keyword evidence="2" id="KW-0862">Zinc</keyword>
<dbReference type="SMART" id="SM00906">
    <property type="entry name" value="Fungal_trans"/>
    <property type="match status" value="1"/>
</dbReference>
<feature type="compositionally biased region" description="Polar residues" evidence="7">
    <location>
        <begin position="1"/>
        <end position="16"/>
    </location>
</feature>
<keyword evidence="6" id="KW-0539">Nucleus</keyword>
<dbReference type="CDD" id="cd12148">
    <property type="entry name" value="fungal_TF_MHR"/>
    <property type="match status" value="1"/>
</dbReference>
<dbReference type="GO" id="GO:0008270">
    <property type="term" value="F:zinc ion binding"/>
    <property type="evidence" value="ECO:0007669"/>
    <property type="project" value="InterPro"/>
</dbReference>
<proteinExistence type="predicted"/>
<feature type="domain" description="Xylanolytic transcriptional activator regulatory" evidence="8">
    <location>
        <begin position="290"/>
        <end position="367"/>
    </location>
</feature>
<organism evidence="9 10">
    <name type="scientific">Eutypa lata (strain UCR-EL1)</name>
    <name type="common">Grapevine dieback disease fungus</name>
    <name type="synonym">Eutypa armeniacae</name>
    <dbReference type="NCBI Taxonomy" id="1287681"/>
    <lineage>
        <taxon>Eukaryota</taxon>
        <taxon>Fungi</taxon>
        <taxon>Dikarya</taxon>
        <taxon>Ascomycota</taxon>
        <taxon>Pezizomycotina</taxon>
        <taxon>Sordariomycetes</taxon>
        <taxon>Xylariomycetidae</taxon>
        <taxon>Xylariales</taxon>
        <taxon>Diatrypaceae</taxon>
        <taxon>Eutypa</taxon>
    </lineage>
</organism>
<evidence type="ECO:0000256" key="3">
    <source>
        <dbReference type="ARBA" id="ARBA00023015"/>
    </source>
</evidence>
<evidence type="ECO:0000256" key="1">
    <source>
        <dbReference type="ARBA" id="ARBA00022723"/>
    </source>
</evidence>
<gene>
    <name evidence="9" type="ORF">UCREL1_10339</name>
</gene>
<dbReference type="eggNOG" id="ENOG502QV53">
    <property type="taxonomic scope" value="Eukaryota"/>
</dbReference>
<name>M7T7V9_EUTLA</name>
<dbReference type="OMA" id="SSEVWIP"/>
<keyword evidence="1" id="KW-0479">Metal-binding</keyword>
<dbReference type="InterPro" id="IPR051615">
    <property type="entry name" value="Transcr_Regulatory_Elem"/>
</dbReference>
<keyword evidence="5" id="KW-0804">Transcription</keyword>
<dbReference type="HOGENOM" id="CLU_007003_5_3_1"/>
<evidence type="ECO:0000256" key="7">
    <source>
        <dbReference type="SAM" id="MobiDB-lite"/>
    </source>
</evidence>